<accession>A0A165PTI2</accession>
<dbReference type="InParanoid" id="A0A165PTI2"/>
<evidence type="ECO:0000256" key="1">
    <source>
        <dbReference type="SAM" id="MobiDB-lite"/>
    </source>
</evidence>
<dbReference type="AlphaFoldDB" id="A0A165PTI2"/>
<feature type="region of interest" description="Disordered" evidence="1">
    <location>
        <begin position="66"/>
        <end position="105"/>
    </location>
</feature>
<reference evidence="2 3" key="1">
    <citation type="journal article" date="2016" name="Mol. Biol. Evol.">
        <title>Comparative Genomics of Early-Diverging Mushroom-Forming Fungi Provides Insights into the Origins of Lignocellulose Decay Capabilities.</title>
        <authorList>
            <person name="Nagy L.G."/>
            <person name="Riley R."/>
            <person name="Tritt A."/>
            <person name="Adam C."/>
            <person name="Daum C."/>
            <person name="Floudas D."/>
            <person name="Sun H."/>
            <person name="Yadav J.S."/>
            <person name="Pangilinan J."/>
            <person name="Larsson K.H."/>
            <person name="Matsuura K."/>
            <person name="Barry K."/>
            <person name="Labutti K."/>
            <person name="Kuo R."/>
            <person name="Ohm R.A."/>
            <person name="Bhattacharya S.S."/>
            <person name="Shirouzu T."/>
            <person name="Yoshinaga Y."/>
            <person name="Martin F.M."/>
            <person name="Grigoriev I.V."/>
            <person name="Hibbett D.S."/>
        </authorList>
    </citation>
    <scope>NUCLEOTIDE SEQUENCE [LARGE SCALE GENOMIC DNA]</scope>
    <source>
        <strain evidence="2 3">HHB14362 ss-1</strain>
    </source>
</reference>
<dbReference type="EMBL" id="KV425606">
    <property type="protein sequence ID" value="KZT21477.1"/>
    <property type="molecule type" value="Genomic_DNA"/>
</dbReference>
<evidence type="ECO:0000313" key="2">
    <source>
        <dbReference type="EMBL" id="KZT21477.1"/>
    </source>
</evidence>
<proteinExistence type="predicted"/>
<name>A0A165PTI2_9AGAM</name>
<organism evidence="2 3">
    <name type="scientific">Neolentinus lepideus HHB14362 ss-1</name>
    <dbReference type="NCBI Taxonomy" id="1314782"/>
    <lineage>
        <taxon>Eukaryota</taxon>
        <taxon>Fungi</taxon>
        <taxon>Dikarya</taxon>
        <taxon>Basidiomycota</taxon>
        <taxon>Agaricomycotina</taxon>
        <taxon>Agaricomycetes</taxon>
        <taxon>Gloeophyllales</taxon>
        <taxon>Gloeophyllaceae</taxon>
        <taxon>Neolentinus</taxon>
    </lineage>
</organism>
<dbReference type="Proteomes" id="UP000076761">
    <property type="component" value="Unassembled WGS sequence"/>
</dbReference>
<sequence>MPALINIDSLPPRLRRKEFIQRRIVEGIFVAYECADDNDVLGGSYEIHSTGTNTITNLVETISQASGASANGEGDSQGGAPAYEEALERLPTYEEVSERLPPYDA</sequence>
<keyword evidence="3" id="KW-1185">Reference proteome</keyword>
<evidence type="ECO:0000313" key="3">
    <source>
        <dbReference type="Proteomes" id="UP000076761"/>
    </source>
</evidence>
<feature type="compositionally biased region" description="Basic and acidic residues" evidence="1">
    <location>
        <begin position="86"/>
        <end position="98"/>
    </location>
</feature>
<protein>
    <submittedName>
        <fullName evidence="2">Uncharacterized protein</fullName>
    </submittedName>
</protein>
<gene>
    <name evidence="2" type="ORF">NEOLEDRAFT_1181657</name>
</gene>